<evidence type="ECO:0000313" key="1">
    <source>
        <dbReference type="EMBL" id="KAL0263287.1"/>
    </source>
</evidence>
<sequence length="64" mass="7384">MEETKDLMLYDVPLNVSEDNLPPENVILSDNLAYKVLRVALITGCLTIRQLHQYWPANYTTKAF</sequence>
<comment type="caution">
    <text evidence="1">The sequence shown here is derived from an EMBL/GenBank/DDBJ whole genome shotgun (WGS) entry which is preliminary data.</text>
</comment>
<dbReference type="Proteomes" id="UP001430584">
    <property type="component" value="Unassembled WGS sequence"/>
</dbReference>
<dbReference type="EMBL" id="JAJVCZ030000002">
    <property type="protein sequence ID" value="KAL0263287.1"/>
    <property type="molecule type" value="Genomic_DNA"/>
</dbReference>
<dbReference type="RefSeq" id="XP_066636316.1">
    <property type="nucleotide sequence ID" value="XM_066773749.1"/>
</dbReference>
<keyword evidence="2" id="KW-1185">Reference proteome</keyword>
<gene>
    <name evidence="1" type="ORF">SLS55_002267</name>
</gene>
<name>A0ABR3CRP4_9PEZI</name>
<organism evidence="1 2">
    <name type="scientific">Diplodia seriata</name>
    <dbReference type="NCBI Taxonomy" id="420778"/>
    <lineage>
        <taxon>Eukaryota</taxon>
        <taxon>Fungi</taxon>
        <taxon>Dikarya</taxon>
        <taxon>Ascomycota</taxon>
        <taxon>Pezizomycotina</taxon>
        <taxon>Dothideomycetes</taxon>
        <taxon>Dothideomycetes incertae sedis</taxon>
        <taxon>Botryosphaeriales</taxon>
        <taxon>Botryosphaeriaceae</taxon>
        <taxon>Diplodia</taxon>
    </lineage>
</organism>
<proteinExistence type="predicted"/>
<reference evidence="1 2" key="1">
    <citation type="submission" date="2024-02" db="EMBL/GenBank/DDBJ databases">
        <title>De novo assembly and annotation of 12 fungi associated with fruit tree decline syndrome in Ontario, Canada.</title>
        <authorList>
            <person name="Sulman M."/>
            <person name="Ellouze W."/>
            <person name="Ilyukhin E."/>
        </authorList>
    </citation>
    <scope>NUCLEOTIDE SEQUENCE [LARGE SCALE GENOMIC DNA]</scope>
    <source>
        <strain evidence="1 2">FDS-637</strain>
    </source>
</reference>
<dbReference type="GeneID" id="92006352"/>
<accession>A0ABR3CRP4</accession>
<protein>
    <submittedName>
        <fullName evidence="1">Uncharacterized protein</fullName>
    </submittedName>
</protein>
<evidence type="ECO:0000313" key="2">
    <source>
        <dbReference type="Proteomes" id="UP001430584"/>
    </source>
</evidence>